<feature type="compositionally biased region" description="Basic and acidic residues" evidence="1">
    <location>
        <begin position="83"/>
        <end position="95"/>
    </location>
</feature>
<dbReference type="EMBL" id="AP019377">
    <property type="protein sequence ID" value="BBH94214.1"/>
    <property type="molecule type" value="Genomic_DNA"/>
</dbReference>
<feature type="region of interest" description="Disordered" evidence="1">
    <location>
        <begin position="210"/>
        <end position="243"/>
    </location>
</feature>
<dbReference type="AlphaFoldDB" id="A0A455T762"/>
<feature type="compositionally biased region" description="Low complexity" evidence="1">
    <location>
        <begin position="212"/>
        <end position="230"/>
    </location>
</feature>
<accession>A0A455T762</accession>
<feature type="region of interest" description="Disordered" evidence="1">
    <location>
        <begin position="36"/>
        <end position="58"/>
    </location>
</feature>
<protein>
    <submittedName>
        <fullName evidence="2">Uncharacterized protein</fullName>
    </submittedName>
</protein>
<feature type="region of interest" description="Disordered" evidence="1">
    <location>
        <begin position="1"/>
        <end position="22"/>
    </location>
</feature>
<feature type="region of interest" description="Disordered" evidence="1">
    <location>
        <begin position="328"/>
        <end position="423"/>
    </location>
</feature>
<name>A0A455T762_9CHLR</name>
<feature type="compositionally biased region" description="Low complexity" evidence="1">
    <location>
        <begin position="118"/>
        <end position="132"/>
    </location>
</feature>
<feature type="region of interest" description="Disordered" evidence="1">
    <location>
        <begin position="258"/>
        <end position="310"/>
    </location>
</feature>
<organism evidence="2">
    <name type="scientific">Thermogemmatispora argillosa</name>
    <dbReference type="NCBI Taxonomy" id="2045280"/>
    <lineage>
        <taxon>Bacteria</taxon>
        <taxon>Bacillati</taxon>
        <taxon>Chloroflexota</taxon>
        <taxon>Ktedonobacteria</taxon>
        <taxon>Thermogemmatisporales</taxon>
        <taxon>Thermogemmatisporaceae</taxon>
        <taxon>Thermogemmatispora</taxon>
    </lineage>
</organism>
<reference evidence="2" key="1">
    <citation type="submission" date="2018-12" db="EMBL/GenBank/DDBJ databases">
        <title>Novel natural products biosynthetic potential of the class Ktedonobacteria.</title>
        <authorList>
            <person name="Zheng Y."/>
            <person name="Saitou A."/>
            <person name="Wang C.M."/>
            <person name="Toyoda A."/>
            <person name="Minakuchi Y."/>
            <person name="Sekiguchi Y."/>
            <person name="Ueda K."/>
            <person name="Takano H."/>
            <person name="Sakai Y."/>
            <person name="Yokota A."/>
            <person name="Yabe S."/>
        </authorList>
    </citation>
    <scope>NUCLEOTIDE SEQUENCE</scope>
    <source>
        <strain evidence="2">A3-2</strain>
    </source>
</reference>
<gene>
    <name evidence="2" type="ORF">KTA_24130</name>
</gene>
<sequence length="433" mass="43992">MRAGERLPTGATGPIPLSAADLIDEDSLPSWMRAEQKEDTAEYQFPASPQFSGPAGYAAASPARGIAARSLIDEQALPSWMREGQEQESGPKKDIPASSLIEPDALPEWMKSLKPSAEEAAGSAPAAPASQEWARVTGGEPGVSPRPGQPLQAHDLIDPQQLPDWLRGQNSGTEAAKAGPALGAGGATRLEAASLIDMNALPAWLREGQLEGASSASASASSGTQAGPASSSPPVPTVPAGGLTAASLIDMNALPEWLRSSMETPAPAGSAGQGPLAQEPGRVLPDPMQPRVENMRVPSRPRTELGVSEQSEAAANVFASLLGVASATPSLPAQGGEPRYGQMMPTSPPSAPAAGGVPPSTPAGPSGYPAAAYASTNASANPVPAAPAYAAPSPAAPSAPAQGPGIEAQAQSRTQARPAKRSFLDVIRSWFPH</sequence>
<evidence type="ECO:0000313" key="2">
    <source>
        <dbReference type="EMBL" id="BBH94214.1"/>
    </source>
</evidence>
<feature type="compositionally biased region" description="Low complexity" evidence="1">
    <location>
        <begin position="352"/>
        <end position="401"/>
    </location>
</feature>
<feature type="region of interest" description="Disordered" evidence="1">
    <location>
        <begin position="77"/>
        <end position="182"/>
    </location>
</feature>
<evidence type="ECO:0000256" key="1">
    <source>
        <dbReference type="SAM" id="MobiDB-lite"/>
    </source>
</evidence>
<proteinExistence type="predicted"/>